<dbReference type="PANTHER" id="PTHR44229">
    <property type="entry name" value="15-HYDROXYPROSTAGLANDIN DEHYDROGENASE [NAD(+)]"/>
    <property type="match status" value="1"/>
</dbReference>
<dbReference type="Pfam" id="PF00106">
    <property type="entry name" value="adh_short"/>
    <property type="match status" value="1"/>
</dbReference>
<dbReference type="EMBL" id="JAGTJS010000001">
    <property type="protein sequence ID" value="KAH7276159.1"/>
    <property type="molecule type" value="Genomic_DNA"/>
</dbReference>
<dbReference type="PROSITE" id="PS00061">
    <property type="entry name" value="ADH_SHORT"/>
    <property type="match status" value="1"/>
</dbReference>
<evidence type="ECO:0000256" key="1">
    <source>
        <dbReference type="ARBA" id="ARBA00006484"/>
    </source>
</evidence>
<keyword evidence="3" id="KW-0560">Oxidoreductase</keyword>
<name>A0A9P9RES5_FUSSL</name>
<dbReference type="PANTHER" id="PTHR44229:SF4">
    <property type="entry name" value="15-HYDROXYPROSTAGLANDIN DEHYDROGENASE [NAD(+)]"/>
    <property type="match status" value="1"/>
</dbReference>
<dbReference type="GO" id="GO:0016616">
    <property type="term" value="F:oxidoreductase activity, acting on the CH-OH group of donors, NAD or NADP as acceptor"/>
    <property type="evidence" value="ECO:0007669"/>
    <property type="project" value="TreeGrafter"/>
</dbReference>
<sequence length="288" mass="30461">MLGDFPLDGKIVVITGGASGIGLAFAKLALTSGARVIIADLALSPAAEPLVRNDSNVRFIKCDVQEWDNLEALIPFAEKEFGDVPDVYAANAGVGEPEWSSFWGDRETKRYAELDINLGHPIKLSRIAIRACLRKNKKGVVIVTSSIAGVNGHFATALYVASKHGTIGLIKSLAKAETEAQVKVVGICPGLVETPLLKSIMESQNGDETGTVLIKPSEIAERMKDLVEKGTYRGGIALAVARPGDATIVADGSTSLLEDLLPSDLEVMRKIIAAERGNGPGVYGGKQL</sequence>
<comment type="similarity">
    <text evidence="1">Belongs to the short-chain dehydrogenases/reductases (SDR) family.</text>
</comment>
<proteinExistence type="inferred from homology"/>
<accession>A0A9P9RES5</accession>
<dbReference type="PRINTS" id="PR00081">
    <property type="entry name" value="GDHRDH"/>
</dbReference>
<dbReference type="InterPro" id="IPR002347">
    <property type="entry name" value="SDR_fam"/>
</dbReference>
<dbReference type="InterPro" id="IPR036291">
    <property type="entry name" value="NAD(P)-bd_dom_sf"/>
</dbReference>
<gene>
    <name evidence="4" type="ORF">B0J15DRAFT_541131</name>
</gene>
<dbReference type="SUPFAM" id="SSF51735">
    <property type="entry name" value="NAD(P)-binding Rossmann-fold domains"/>
    <property type="match status" value="1"/>
</dbReference>
<keyword evidence="5" id="KW-1185">Reference proteome</keyword>
<dbReference type="OrthoDB" id="5296at2759"/>
<dbReference type="Gene3D" id="3.40.50.720">
    <property type="entry name" value="NAD(P)-binding Rossmann-like Domain"/>
    <property type="match status" value="1"/>
</dbReference>
<dbReference type="Proteomes" id="UP000736672">
    <property type="component" value="Unassembled WGS sequence"/>
</dbReference>
<evidence type="ECO:0000313" key="4">
    <source>
        <dbReference type="EMBL" id="KAH7276159.1"/>
    </source>
</evidence>
<protein>
    <submittedName>
        <fullName evidence="4">Uncharacterized protein</fullName>
    </submittedName>
</protein>
<evidence type="ECO:0000256" key="2">
    <source>
        <dbReference type="ARBA" id="ARBA00022857"/>
    </source>
</evidence>
<organism evidence="4 5">
    <name type="scientific">Fusarium solani</name>
    <name type="common">Filamentous fungus</name>
    <dbReference type="NCBI Taxonomy" id="169388"/>
    <lineage>
        <taxon>Eukaryota</taxon>
        <taxon>Fungi</taxon>
        <taxon>Dikarya</taxon>
        <taxon>Ascomycota</taxon>
        <taxon>Pezizomycotina</taxon>
        <taxon>Sordariomycetes</taxon>
        <taxon>Hypocreomycetidae</taxon>
        <taxon>Hypocreales</taxon>
        <taxon>Nectriaceae</taxon>
        <taxon>Fusarium</taxon>
        <taxon>Fusarium solani species complex</taxon>
    </lineage>
</organism>
<evidence type="ECO:0000256" key="3">
    <source>
        <dbReference type="ARBA" id="ARBA00023002"/>
    </source>
</evidence>
<reference evidence="4" key="1">
    <citation type="journal article" date="2021" name="Nat. Commun.">
        <title>Genetic determinants of endophytism in the Arabidopsis root mycobiome.</title>
        <authorList>
            <person name="Mesny F."/>
            <person name="Miyauchi S."/>
            <person name="Thiergart T."/>
            <person name="Pickel B."/>
            <person name="Atanasova L."/>
            <person name="Karlsson M."/>
            <person name="Huettel B."/>
            <person name="Barry K.W."/>
            <person name="Haridas S."/>
            <person name="Chen C."/>
            <person name="Bauer D."/>
            <person name="Andreopoulos W."/>
            <person name="Pangilinan J."/>
            <person name="LaButti K."/>
            <person name="Riley R."/>
            <person name="Lipzen A."/>
            <person name="Clum A."/>
            <person name="Drula E."/>
            <person name="Henrissat B."/>
            <person name="Kohler A."/>
            <person name="Grigoriev I.V."/>
            <person name="Martin F.M."/>
            <person name="Hacquard S."/>
        </authorList>
    </citation>
    <scope>NUCLEOTIDE SEQUENCE</scope>
    <source>
        <strain evidence="4">FSSC 5 MPI-SDFR-AT-0091</strain>
    </source>
</reference>
<dbReference type="GO" id="GO:0005737">
    <property type="term" value="C:cytoplasm"/>
    <property type="evidence" value="ECO:0007669"/>
    <property type="project" value="TreeGrafter"/>
</dbReference>
<keyword evidence="2" id="KW-0521">NADP</keyword>
<comment type="caution">
    <text evidence="4">The sequence shown here is derived from an EMBL/GenBank/DDBJ whole genome shotgun (WGS) entry which is preliminary data.</text>
</comment>
<evidence type="ECO:0000313" key="5">
    <source>
        <dbReference type="Proteomes" id="UP000736672"/>
    </source>
</evidence>
<dbReference type="InterPro" id="IPR020904">
    <property type="entry name" value="Sc_DH/Rdtase_CS"/>
</dbReference>
<dbReference type="AlphaFoldDB" id="A0A9P9RES5"/>